<accession>A0AB39CDQ7</accession>
<protein>
    <submittedName>
        <fullName evidence="1">Uncharacterized protein</fullName>
    </submittedName>
</protein>
<proteinExistence type="predicted"/>
<reference evidence="1" key="1">
    <citation type="submission" date="2024-07" db="EMBL/GenBank/DDBJ databases">
        <authorList>
            <person name="Bringhurst R.M."/>
            <person name="Homer T.E."/>
        </authorList>
    </citation>
    <scope>NUCLEOTIDE SEQUENCE</scope>
</reference>
<sequence>MTKAAQEAINKYTTGFLLGDFLSKMGSLIGSRDSFEESESAVKDFGGETRWVYRNTGPYGALTITVNSFENTIYVKYRSGAEMTRSDRFQVDGQANFAFSQFMATFEKRVAIAKVWHKGAVAIAEELLATVPTNAFRHDVIRRPSYEKSYPFCDFVLKEFPDVCMLRVAHDGFSLWQNGEFQRVEKWSDIDTRPITEVLEGEVQSMWRLGTGILFTSGTFERTEQGIKFVPVKRG</sequence>
<organism evidence="1">
    <name type="scientific">Pseudomonas phage HRDY3</name>
    <dbReference type="NCBI Taxonomy" id="3236930"/>
    <lineage>
        <taxon>Viruses</taxon>
    </lineage>
</organism>
<evidence type="ECO:0000313" key="1">
    <source>
        <dbReference type="EMBL" id="XDJ15009.1"/>
    </source>
</evidence>
<name>A0AB39CDQ7_9VIRU</name>
<dbReference type="EMBL" id="PQ015379">
    <property type="protein sequence ID" value="XDJ15009.1"/>
    <property type="molecule type" value="Genomic_DNA"/>
</dbReference>